<dbReference type="InterPro" id="IPR002156">
    <property type="entry name" value="RNaseH_domain"/>
</dbReference>
<dbReference type="EMBL" id="KQ092712">
    <property type="protein sequence ID" value="KMS94533.1"/>
    <property type="molecule type" value="Genomic_DNA"/>
</dbReference>
<dbReference type="Gene3D" id="3.30.420.10">
    <property type="entry name" value="Ribonuclease H-like superfamily/Ribonuclease H"/>
    <property type="match status" value="1"/>
</dbReference>
<proteinExistence type="predicted"/>
<dbReference type="GO" id="GO:0003676">
    <property type="term" value="F:nucleic acid binding"/>
    <property type="evidence" value="ECO:0007669"/>
    <property type="project" value="InterPro"/>
</dbReference>
<dbReference type="InterPro" id="IPR036397">
    <property type="entry name" value="RNaseH_sf"/>
</dbReference>
<evidence type="ECO:0000313" key="2">
    <source>
        <dbReference type="EMBL" id="KMS94533.1"/>
    </source>
</evidence>
<protein>
    <recommendedName>
        <fullName evidence="1">RNase H type-1 domain-containing protein</fullName>
    </recommendedName>
</protein>
<dbReference type="PANTHER" id="PTHR47723:SF23">
    <property type="entry name" value="REVERSE TRANSCRIPTASE-LIKE PROTEIN"/>
    <property type="match status" value="1"/>
</dbReference>
<reference evidence="2 3" key="1">
    <citation type="journal article" date="2014" name="Nature">
        <title>The genome of the recently domesticated crop plant sugar beet (Beta vulgaris).</title>
        <authorList>
            <person name="Dohm J.C."/>
            <person name="Minoche A.E."/>
            <person name="Holtgrawe D."/>
            <person name="Capella-Gutierrez S."/>
            <person name="Zakrzewski F."/>
            <person name="Tafer H."/>
            <person name="Rupp O."/>
            <person name="Sorensen T.R."/>
            <person name="Stracke R."/>
            <person name="Reinhardt R."/>
            <person name="Goesmann A."/>
            <person name="Kraft T."/>
            <person name="Schulz B."/>
            <person name="Stadler P.F."/>
            <person name="Schmidt T."/>
            <person name="Gabaldon T."/>
            <person name="Lehrach H."/>
            <person name="Weisshaar B."/>
            <person name="Himmelbauer H."/>
        </authorList>
    </citation>
    <scope>NUCLEOTIDE SEQUENCE [LARGE SCALE GENOMIC DNA]</scope>
    <source>
        <tissue evidence="2">Taproot</tissue>
    </source>
</reference>
<evidence type="ECO:0000259" key="1">
    <source>
        <dbReference type="Pfam" id="PF13456"/>
    </source>
</evidence>
<accession>A0A0J8B3W6</accession>
<dbReference type="InterPro" id="IPR012337">
    <property type="entry name" value="RNaseH-like_sf"/>
</dbReference>
<name>A0A0J8B3W6_BETVV</name>
<feature type="domain" description="RNase H type-1" evidence="1">
    <location>
        <begin position="2"/>
        <end position="119"/>
    </location>
</feature>
<gene>
    <name evidence="2" type="ORF">BVRB_020460</name>
</gene>
<dbReference type="AlphaFoldDB" id="A0A0J8B3W6"/>
<dbReference type="OrthoDB" id="1733782at2759"/>
<dbReference type="PANTHER" id="PTHR47723">
    <property type="entry name" value="OS05G0353850 PROTEIN"/>
    <property type="match status" value="1"/>
</dbReference>
<dbReference type="Proteomes" id="UP000035740">
    <property type="component" value="Unassembled WGS sequence"/>
</dbReference>
<keyword evidence="3" id="KW-1185">Reference proteome</keyword>
<dbReference type="Pfam" id="PF13456">
    <property type="entry name" value="RVT_3"/>
    <property type="match status" value="1"/>
</dbReference>
<dbReference type="InterPro" id="IPR044730">
    <property type="entry name" value="RNase_H-like_dom_plant"/>
</dbReference>
<sequence length="153" mass="16888">NNQDNKAGAGCIIRDSRGELVIAAAYNLTETYPHYCNVAIAEAEALKNGLILAKQKNLHVYLIKGDSKEVIDHVLGNSRRPAKPLLSKIIQQIVGMFDRFSQEIVLVDREANKVADKLAFWGSTSLQGGHMIYTTYADLPPQVNIDSSYAPLF</sequence>
<dbReference type="SUPFAM" id="SSF53098">
    <property type="entry name" value="Ribonuclease H-like"/>
    <property type="match status" value="1"/>
</dbReference>
<dbReference type="Gramene" id="KMS94533">
    <property type="protein sequence ID" value="KMS94533"/>
    <property type="gene ID" value="BVRB_020460"/>
</dbReference>
<dbReference type="GO" id="GO:0004523">
    <property type="term" value="F:RNA-DNA hybrid ribonuclease activity"/>
    <property type="evidence" value="ECO:0007669"/>
    <property type="project" value="InterPro"/>
</dbReference>
<dbReference type="InterPro" id="IPR053151">
    <property type="entry name" value="RNase_H-like"/>
</dbReference>
<dbReference type="CDD" id="cd06222">
    <property type="entry name" value="RNase_H_like"/>
    <property type="match status" value="1"/>
</dbReference>
<organism evidence="2 3">
    <name type="scientific">Beta vulgaris subsp. vulgaris</name>
    <name type="common">Beet</name>
    <dbReference type="NCBI Taxonomy" id="3555"/>
    <lineage>
        <taxon>Eukaryota</taxon>
        <taxon>Viridiplantae</taxon>
        <taxon>Streptophyta</taxon>
        <taxon>Embryophyta</taxon>
        <taxon>Tracheophyta</taxon>
        <taxon>Spermatophyta</taxon>
        <taxon>Magnoliopsida</taxon>
        <taxon>eudicotyledons</taxon>
        <taxon>Gunneridae</taxon>
        <taxon>Pentapetalae</taxon>
        <taxon>Caryophyllales</taxon>
        <taxon>Chenopodiaceae</taxon>
        <taxon>Betoideae</taxon>
        <taxon>Beta</taxon>
    </lineage>
</organism>
<evidence type="ECO:0000313" key="3">
    <source>
        <dbReference type="Proteomes" id="UP000035740"/>
    </source>
</evidence>
<feature type="non-terminal residue" evidence="2">
    <location>
        <position position="1"/>
    </location>
</feature>